<keyword evidence="1 2" id="KW-0732">Signal</keyword>
<dbReference type="RefSeq" id="WP_266119870.1">
    <property type="nucleotide sequence ID" value="NZ_JAPKNA010000001.1"/>
</dbReference>
<gene>
    <name evidence="3" type="ORF">OSH09_01090</name>
</gene>
<dbReference type="Gene3D" id="2.40.50.200">
    <property type="entry name" value="Bacterial OB-fold"/>
    <property type="match status" value="1"/>
</dbReference>
<evidence type="ECO:0000313" key="4">
    <source>
        <dbReference type="Proteomes" id="UP001209916"/>
    </source>
</evidence>
<evidence type="ECO:0000256" key="2">
    <source>
        <dbReference type="SAM" id="SignalP"/>
    </source>
</evidence>
<name>A0ABT3VKJ4_9BURK</name>
<dbReference type="SUPFAM" id="SSF101756">
    <property type="entry name" value="Hypothetical protein YgiW"/>
    <property type="match status" value="1"/>
</dbReference>
<protein>
    <submittedName>
        <fullName evidence="3">NirD/YgiW/YdeI family stress tolerance protein</fullName>
    </submittedName>
</protein>
<sequence>MDMKARLAALTMTALMGAAAVPMAHAQYVGPSSQKTFTNVEQVTKNAKDDDPVSLRGKLVRKLSDETYLFADETGEIQVEIDDKIFPKEPVDANTTVEIVGEMDKALVGTSEVDVKAITIIR</sequence>
<accession>A0ABT3VKJ4</accession>
<feature type="signal peptide" evidence="2">
    <location>
        <begin position="1"/>
        <end position="26"/>
    </location>
</feature>
<dbReference type="Proteomes" id="UP001209916">
    <property type="component" value="Unassembled WGS sequence"/>
</dbReference>
<dbReference type="EMBL" id="JAPKNA010000001">
    <property type="protein sequence ID" value="MCX5462760.1"/>
    <property type="molecule type" value="Genomic_DNA"/>
</dbReference>
<comment type="caution">
    <text evidence="3">The sequence shown here is derived from an EMBL/GenBank/DDBJ whole genome shotgun (WGS) entry which is preliminary data.</text>
</comment>
<keyword evidence="4" id="KW-1185">Reference proteome</keyword>
<dbReference type="Pfam" id="PF04076">
    <property type="entry name" value="BOF"/>
    <property type="match status" value="1"/>
</dbReference>
<dbReference type="NCBIfam" id="NF033674">
    <property type="entry name" value="stress_OB_fold"/>
    <property type="match status" value="1"/>
</dbReference>
<dbReference type="PANTHER" id="PTHR36571:SF1">
    <property type="entry name" value="PROTEIN YGIW"/>
    <property type="match status" value="1"/>
</dbReference>
<dbReference type="InterPro" id="IPR005220">
    <property type="entry name" value="CarO-like"/>
</dbReference>
<reference evidence="3 4" key="1">
    <citation type="submission" date="2022-11" db="EMBL/GenBank/DDBJ databases">
        <title>Biodiversity and phylogenetic relationships of bacteria.</title>
        <authorList>
            <person name="Machado R.A.R."/>
            <person name="Bhat A."/>
            <person name="Loulou A."/>
            <person name="Kallel S."/>
        </authorList>
    </citation>
    <scope>NUCLEOTIDE SEQUENCE [LARGE SCALE GENOMIC DNA]</scope>
    <source>
        <strain evidence="3 4">DSM 13975</strain>
    </source>
</reference>
<dbReference type="PANTHER" id="PTHR36571">
    <property type="entry name" value="PROTEIN YGIW"/>
    <property type="match status" value="1"/>
</dbReference>
<feature type="chain" id="PRO_5045564252" evidence="2">
    <location>
        <begin position="27"/>
        <end position="122"/>
    </location>
</feature>
<dbReference type="InterPro" id="IPR036700">
    <property type="entry name" value="BOBF_sf"/>
</dbReference>
<organism evidence="3 4">
    <name type="scientific">Alcaligenes parafaecalis</name>
    <dbReference type="NCBI Taxonomy" id="171260"/>
    <lineage>
        <taxon>Bacteria</taxon>
        <taxon>Pseudomonadati</taxon>
        <taxon>Pseudomonadota</taxon>
        <taxon>Betaproteobacteria</taxon>
        <taxon>Burkholderiales</taxon>
        <taxon>Alcaligenaceae</taxon>
        <taxon>Alcaligenes</taxon>
    </lineage>
</organism>
<proteinExistence type="predicted"/>
<evidence type="ECO:0000256" key="1">
    <source>
        <dbReference type="ARBA" id="ARBA00022729"/>
    </source>
</evidence>
<evidence type="ECO:0000313" key="3">
    <source>
        <dbReference type="EMBL" id="MCX5462760.1"/>
    </source>
</evidence>